<accession>A0A7C9GRJ0</accession>
<reference evidence="2 3" key="1">
    <citation type="submission" date="2019-09" db="EMBL/GenBank/DDBJ databases">
        <title>Polymorphobacter sp. isolated from a lake in China.</title>
        <authorList>
            <person name="Liu Z."/>
        </authorList>
    </citation>
    <scope>NUCLEOTIDE SEQUENCE [LARGE SCALE GENOMIC DNA]</scope>
    <source>
        <strain evidence="2 3">D40P</strain>
    </source>
</reference>
<dbReference type="EMBL" id="WIOL01000007">
    <property type="protein sequence ID" value="MQT18510.1"/>
    <property type="molecule type" value="Genomic_DNA"/>
</dbReference>
<proteinExistence type="predicted"/>
<dbReference type="Proteomes" id="UP000481327">
    <property type="component" value="Unassembled WGS sequence"/>
</dbReference>
<sequence>MIWLFGEIWAWIFAGFLLGVLVGWWAWARTPAPVAVDGSTVARLRSELDSCAGALARAESDIAAAGNRIKALEASLAAAGRPVPQLFLAEPDGEPDDLTVISGIGPRLATLLNDIGIFHVRQIAAWSEEDVAEVDARLGAFKGRIARDNWVEQANAIG</sequence>
<dbReference type="Gene3D" id="1.10.150.20">
    <property type="entry name" value="5' to 3' exonuclease, C-terminal subdomain"/>
    <property type="match status" value="1"/>
</dbReference>
<evidence type="ECO:0000313" key="2">
    <source>
        <dbReference type="EMBL" id="MQT18510.1"/>
    </source>
</evidence>
<protein>
    <submittedName>
        <fullName evidence="2">Uncharacterized protein</fullName>
    </submittedName>
</protein>
<organism evidence="2 3">
    <name type="scientific">Sandarakinorhabdus fusca</name>
    <dbReference type="NCBI Taxonomy" id="1439888"/>
    <lineage>
        <taxon>Bacteria</taxon>
        <taxon>Pseudomonadati</taxon>
        <taxon>Pseudomonadota</taxon>
        <taxon>Alphaproteobacteria</taxon>
        <taxon>Sphingomonadales</taxon>
        <taxon>Sphingosinicellaceae</taxon>
        <taxon>Sandarakinorhabdus</taxon>
    </lineage>
</organism>
<keyword evidence="1" id="KW-1133">Transmembrane helix</keyword>
<keyword evidence="1" id="KW-0472">Membrane</keyword>
<comment type="caution">
    <text evidence="2">The sequence shown here is derived from an EMBL/GenBank/DDBJ whole genome shotgun (WGS) entry which is preliminary data.</text>
</comment>
<evidence type="ECO:0000256" key="1">
    <source>
        <dbReference type="SAM" id="Phobius"/>
    </source>
</evidence>
<dbReference type="OrthoDB" id="9807941at2"/>
<dbReference type="RefSeq" id="WP_152578977.1">
    <property type="nucleotide sequence ID" value="NZ_JAATJI010000001.1"/>
</dbReference>
<dbReference type="AlphaFoldDB" id="A0A7C9GRJ0"/>
<gene>
    <name evidence="2" type="ORF">F3168_14745</name>
</gene>
<feature type="transmembrane region" description="Helical" evidence="1">
    <location>
        <begin position="7"/>
        <end position="27"/>
    </location>
</feature>
<keyword evidence="3" id="KW-1185">Reference proteome</keyword>
<keyword evidence="1" id="KW-0812">Transmembrane</keyword>
<name>A0A7C9GRJ0_9SPHN</name>
<evidence type="ECO:0000313" key="3">
    <source>
        <dbReference type="Proteomes" id="UP000481327"/>
    </source>
</evidence>